<accession>A0ACD1FHY2</accession>
<proteinExistence type="predicted"/>
<organism evidence="1 2">
    <name type="scientific">Mycolicibacterium farcinogenes</name>
    <name type="common">Mycobacterium farcinogenes</name>
    <dbReference type="NCBI Taxonomy" id="1802"/>
    <lineage>
        <taxon>Bacteria</taxon>
        <taxon>Bacillati</taxon>
        <taxon>Actinomycetota</taxon>
        <taxon>Actinomycetes</taxon>
        <taxon>Mycobacteriales</taxon>
        <taxon>Mycobacteriaceae</taxon>
        <taxon>Mycolicibacterium</taxon>
    </lineage>
</organism>
<evidence type="ECO:0000313" key="2">
    <source>
        <dbReference type="Proteomes" id="UP000825598"/>
    </source>
</evidence>
<dbReference type="EMBL" id="CP081673">
    <property type="protein sequence ID" value="QZH66648.1"/>
    <property type="molecule type" value="Genomic_DNA"/>
</dbReference>
<evidence type="ECO:0000313" key="1">
    <source>
        <dbReference type="EMBL" id="QZH66648.1"/>
    </source>
</evidence>
<gene>
    <name evidence="1" type="ORF">K6L26_02815</name>
</gene>
<protein>
    <submittedName>
        <fullName evidence="1">Hemerythrin domain-containing protein</fullName>
    </submittedName>
</protein>
<dbReference type="Proteomes" id="UP000825598">
    <property type="component" value="Chromosome"/>
</dbReference>
<reference evidence="1" key="1">
    <citation type="submission" date="2021-07" db="EMBL/GenBank/DDBJ databases">
        <title>Complete Genome Sequences of Mycobacterium farcinogenes Isolated from Clinical Specimens from Patients in Thailand.</title>
        <authorList>
            <person name="Sodsai P."/>
        </authorList>
    </citation>
    <scope>NUCLEOTIDE SEQUENCE</scope>
    <source>
        <strain evidence="1">BKK/CU-MFGFA-001</strain>
    </source>
</reference>
<keyword evidence="2" id="KW-1185">Reference proteome</keyword>
<sequence>MAATLLWPPQAGYKSHLSRRHQAVLRDIRSANRDRHNLRSTVVPTTVTAEPRQTGDPAPDLLGITLAHRAMLADLLRLADLAVAVRDRDVICTPGRARAISRYVEWLCDSIHHHHTTEDTVLWPVIQASVGTHVDLSELTDDHAALDPRLDQLRARAAAFRLSMGDRRIAGVMALELAELSALLTEHINDEELEVFPLITEHVSVADWESVERAARDGSRMSFDGPRSLAAMTDEERSTLAQHTGIGLRVLLSVLRLVHRRRERAVFGVSR</sequence>
<name>A0ACD1FHY2_MYCFR</name>